<dbReference type="SUPFAM" id="SSF56281">
    <property type="entry name" value="Metallo-hydrolase/oxidoreductase"/>
    <property type="match status" value="1"/>
</dbReference>
<protein>
    <recommendedName>
        <fullName evidence="3">Metallo-beta-lactamase domain-containing protein</fullName>
    </recommendedName>
</protein>
<dbReference type="EMBL" id="QICS01000008">
    <property type="protein sequence ID" value="PXV88398.1"/>
    <property type="molecule type" value="Genomic_DNA"/>
</dbReference>
<name>A0A318EM84_9FIRM</name>
<reference evidence="1 2" key="1">
    <citation type="submission" date="2018-05" db="EMBL/GenBank/DDBJ databases">
        <title>Genomic Encyclopedia of Type Strains, Phase IV (KMG-IV): sequencing the most valuable type-strain genomes for metagenomic binning, comparative biology and taxonomic classification.</title>
        <authorList>
            <person name="Goeker M."/>
        </authorList>
    </citation>
    <scope>NUCLEOTIDE SEQUENCE [LARGE SCALE GENOMIC DNA]</scope>
    <source>
        <strain evidence="1 2">DSM 28816</strain>
    </source>
</reference>
<evidence type="ECO:0000313" key="1">
    <source>
        <dbReference type="EMBL" id="PXV88398.1"/>
    </source>
</evidence>
<gene>
    <name evidence="1" type="ORF">C8E03_108125</name>
</gene>
<dbReference type="Proteomes" id="UP000247523">
    <property type="component" value="Unassembled WGS sequence"/>
</dbReference>
<sequence length="176" mass="20439">MKVGIEVYTSDETQEHLEITTGEYARSMMPNKAYKIGNFIIQPFELIHDVPCLGFYIRHYEIGKLLFITDTEYVPQNFSSLKSNHILVEVNYDKDLMCNEDFKRNHVLTGHMCIDTTCEFLMKNDNPNLMNVVLLHLSDSNSDSEKFLQKTKEIVRCDCYIADKGLEVNLNLIPFM</sequence>
<dbReference type="InterPro" id="IPR036866">
    <property type="entry name" value="RibonucZ/Hydroxyglut_hydro"/>
</dbReference>
<evidence type="ECO:0008006" key="3">
    <source>
        <dbReference type="Google" id="ProtNLM"/>
    </source>
</evidence>
<dbReference type="RefSeq" id="WP_110291396.1">
    <property type="nucleotide sequence ID" value="NZ_QICS01000008.1"/>
</dbReference>
<evidence type="ECO:0000313" key="2">
    <source>
        <dbReference type="Proteomes" id="UP000247523"/>
    </source>
</evidence>
<organism evidence="1 2">
    <name type="scientific">Lachnotalea glycerini</name>
    <dbReference type="NCBI Taxonomy" id="1763509"/>
    <lineage>
        <taxon>Bacteria</taxon>
        <taxon>Bacillati</taxon>
        <taxon>Bacillota</taxon>
        <taxon>Clostridia</taxon>
        <taxon>Lachnospirales</taxon>
        <taxon>Lachnospiraceae</taxon>
        <taxon>Lachnotalea</taxon>
    </lineage>
</organism>
<accession>A0A318EM84</accession>
<comment type="caution">
    <text evidence="1">The sequence shown here is derived from an EMBL/GenBank/DDBJ whole genome shotgun (WGS) entry which is preliminary data.</text>
</comment>
<dbReference type="Gene3D" id="3.60.15.10">
    <property type="entry name" value="Ribonuclease Z/Hydroxyacylglutathione hydrolase-like"/>
    <property type="match status" value="1"/>
</dbReference>
<proteinExistence type="predicted"/>
<dbReference type="AlphaFoldDB" id="A0A318EM84"/>